<protein>
    <submittedName>
        <fullName evidence="8">RagB/SusD family nutrient uptake outer membrane protein</fullName>
    </submittedName>
</protein>
<feature type="domain" description="SusD-like N-terminal" evidence="7">
    <location>
        <begin position="26"/>
        <end position="227"/>
    </location>
</feature>
<dbReference type="Pfam" id="PF07980">
    <property type="entry name" value="SusD_RagB"/>
    <property type="match status" value="1"/>
</dbReference>
<evidence type="ECO:0000259" key="7">
    <source>
        <dbReference type="Pfam" id="PF14322"/>
    </source>
</evidence>
<dbReference type="Gene3D" id="1.25.40.390">
    <property type="match status" value="1"/>
</dbReference>
<reference evidence="8 9" key="1">
    <citation type="journal article" date="2019" name="Nat. Med.">
        <title>A library of human gut bacterial isolates paired with longitudinal multiomics data enables mechanistic microbiome research.</title>
        <authorList>
            <person name="Poyet M."/>
            <person name="Groussin M."/>
            <person name="Gibbons S.M."/>
            <person name="Avila-Pacheco J."/>
            <person name="Jiang X."/>
            <person name="Kearney S.M."/>
            <person name="Perrotta A.R."/>
            <person name="Berdy B."/>
            <person name="Zhao S."/>
            <person name="Lieberman T.D."/>
            <person name="Swanson P.K."/>
            <person name="Smith M."/>
            <person name="Roesemann S."/>
            <person name="Alexander J.E."/>
            <person name="Rich S.A."/>
            <person name="Livny J."/>
            <person name="Vlamakis H."/>
            <person name="Clish C."/>
            <person name="Bullock K."/>
            <person name="Deik A."/>
            <person name="Scott J."/>
            <person name="Pierce K.A."/>
            <person name="Xavier R.J."/>
            <person name="Alm E.J."/>
        </authorList>
    </citation>
    <scope>NUCLEOTIDE SEQUENCE [LARGE SCALE GENOMIC DNA]</scope>
    <source>
        <strain evidence="8 9">BIOML-A10</strain>
    </source>
</reference>
<organism evidence="8 9">
    <name type="scientific">Bacteroides salyersiae</name>
    <dbReference type="NCBI Taxonomy" id="291644"/>
    <lineage>
        <taxon>Bacteria</taxon>
        <taxon>Pseudomonadati</taxon>
        <taxon>Bacteroidota</taxon>
        <taxon>Bacteroidia</taxon>
        <taxon>Bacteroidales</taxon>
        <taxon>Bacteroidaceae</taxon>
        <taxon>Bacteroides</taxon>
    </lineage>
</organism>
<dbReference type="InterPro" id="IPR033985">
    <property type="entry name" value="SusD-like_N"/>
</dbReference>
<comment type="subcellular location">
    <subcellularLocation>
        <location evidence="1">Cell outer membrane</location>
    </subcellularLocation>
</comment>
<dbReference type="GO" id="GO:0009279">
    <property type="term" value="C:cell outer membrane"/>
    <property type="evidence" value="ECO:0007669"/>
    <property type="project" value="UniProtKB-SubCell"/>
</dbReference>
<evidence type="ECO:0000313" key="9">
    <source>
        <dbReference type="Proteomes" id="UP000422221"/>
    </source>
</evidence>
<evidence type="ECO:0000259" key="6">
    <source>
        <dbReference type="Pfam" id="PF07980"/>
    </source>
</evidence>
<evidence type="ECO:0000256" key="3">
    <source>
        <dbReference type="ARBA" id="ARBA00022729"/>
    </source>
</evidence>
<accession>A0A7J4XI97</accession>
<dbReference type="PROSITE" id="PS51257">
    <property type="entry name" value="PROKAR_LIPOPROTEIN"/>
    <property type="match status" value="1"/>
</dbReference>
<feature type="domain" description="RagB/SusD" evidence="6">
    <location>
        <begin position="267"/>
        <end position="534"/>
    </location>
</feature>
<evidence type="ECO:0000256" key="2">
    <source>
        <dbReference type="ARBA" id="ARBA00006275"/>
    </source>
</evidence>
<keyword evidence="5" id="KW-0998">Cell outer membrane</keyword>
<name>A0A7J4XI97_9BACE</name>
<dbReference type="InterPro" id="IPR011990">
    <property type="entry name" value="TPR-like_helical_dom_sf"/>
</dbReference>
<dbReference type="RefSeq" id="WP_130058260.1">
    <property type="nucleotide sequence ID" value="NZ_RCXT01000003.1"/>
</dbReference>
<dbReference type="AlphaFoldDB" id="A0A7J4XI97"/>
<evidence type="ECO:0000313" key="8">
    <source>
        <dbReference type="EMBL" id="KAA3764564.1"/>
    </source>
</evidence>
<dbReference type="InterPro" id="IPR012944">
    <property type="entry name" value="SusD_RagB_dom"/>
</dbReference>
<sequence length="535" mass="60998">MKFTYKHSALLLIINSLLFISCSDSFLDRQSLVAMSERDFWKTEQDAKNALAACYDGLQDPFLYGGDPWKFGPLNMDCMTDNGGHFNWSGWMAGYDICNGIHTPSSWLVKSYWMSSYEEIKRCNDLIAKIEPIQMDDAQKAIYKAEAIVLRSLIYTNLTITYNDVPYLTSPILSIADTKVPKTDRETIVTSVIKDLKDAATILPESSPAWGRVTKGAALSVLGRLALYNKMWDEAINAYRQVKGLGYSLYTGEYKDLFTEANEQCSEIIMSVRYQGPGVGEGNSFGAHYDAPMEAMNGTVDLADAFYSTNGKPYADRSKESIAPIKSDGNLDLDWPYGERYNDRDPRLKATLFTPYQGWKDNWAPYGGAAASYSTLYVMKYFNPYLNSSTSWDNGQDFYIIRYAEVLLSLAEALVEKGGYDYDEVTGLVNDVRNRVNMPTIQEVEGSTGQLDQAGLREAIRHERRVETAFEGLRLFDLYRWKELENAKNRINKEAQDYGFWYEYRNHRGDMEYIWPLPQADIDSNSELKQNELWK</sequence>
<evidence type="ECO:0000256" key="1">
    <source>
        <dbReference type="ARBA" id="ARBA00004442"/>
    </source>
</evidence>
<proteinExistence type="inferred from homology"/>
<gene>
    <name evidence="8" type="ORF">F3F73_11940</name>
</gene>
<dbReference type="SUPFAM" id="SSF48452">
    <property type="entry name" value="TPR-like"/>
    <property type="match status" value="1"/>
</dbReference>
<keyword evidence="3" id="KW-0732">Signal</keyword>
<evidence type="ECO:0000256" key="5">
    <source>
        <dbReference type="ARBA" id="ARBA00023237"/>
    </source>
</evidence>
<dbReference type="Pfam" id="PF14322">
    <property type="entry name" value="SusD-like_3"/>
    <property type="match status" value="1"/>
</dbReference>
<dbReference type="EMBL" id="VWMK01000011">
    <property type="protein sequence ID" value="KAA3764564.1"/>
    <property type="molecule type" value="Genomic_DNA"/>
</dbReference>
<dbReference type="Proteomes" id="UP000422221">
    <property type="component" value="Unassembled WGS sequence"/>
</dbReference>
<evidence type="ECO:0000256" key="4">
    <source>
        <dbReference type="ARBA" id="ARBA00023136"/>
    </source>
</evidence>
<comment type="caution">
    <text evidence="8">The sequence shown here is derived from an EMBL/GenBank/DDBJ whole genome shotgun (WGS) entry which is preliminary data.</text>
</comment>
<comment type="similarity">
    <text evidence="2">Belongs to the SusD family.</text>
</comment>
<keyword evidence="4" id="KW-0472">Membrane</keyword>